<keyword evidence="3 5" id="KW-1133">Transmembrane helix</keyword>
<dbReference type="HOGENOM" id="CLU_000960_22_2_1"/>
<comment type="subcellular location">
    <subcellularLocation>
        <location evidence="1">Membrane</location>
        <topology evidence="1">Multi-pass membrane protein</topology>
    </subcellularLocation>
</comment>
<feature type="transmembrane region" description="Helical" evidence="5">
    <location>
        <begin position="390"/>
        <end position="410"/>
    </location>
</feature>
<dbReference type="AlphaFoldDB" id="A0A093VPT8"/>
<dbReference type="GO" id="GO:0022857">
    <property type="term" value="F:transmembrane transporter activity"/>
    <property type="evidence" value="ECO:0007669"/>
    <property type="project" value="InterPro"/>
</dbReference>
<dbReference type="GO" id="GO:0005886">
    <property type="term" value="C:plasma membrane"/>
    <property type="evidence" value="ECO:0007669"/>
    <property type="project" value="TreeGrafter"/>
</dbReference>
<accession>A0A093VPT8</accession>
<organism evidence="6">
    <name type="scientific">Talaromyces marneffei PM1</name>
    <dbReference type="NCBI Taxonomy" id="1077442"/>
    <lineage>
        <taxon>Eukaryota</taxon>
        <taxon>Fungi</taxon>
        <taxon>Dikarya</taxon>
        <taxon>Ascomycota</taxon>
        <taxon>Pezizomycotina</taxon>
        <taxon>Eurotiomycetes</taxon>
        <taxon>Eurotiomycetidae</taxon>
        <taxon>Eurotiales</taxon>
        <taxon>Trichocomaceae</taxon>
        <taxon>Talaromyces</taxon>
        <taxon>Talaromyces sect. Talaromyces</taxon>
    </lineage>
</organism>
<reference key="1">
    <citation type="journal article" date="2014" name="PLoS Genet.">
        <title>Signature Gene Expression Reveals Novel Clues to the Molecular Mechanisms of Dimorphic Transition in Penicillium marneffei.</title>
        <authorList>
            <person name="Yang E."/>
            <person name="Wang G."/>
            <person name="Cai J."/>
            <person name="Woo P.C."/>
            <person name="Lau S.K."/>
            <person name="Yuen K.-Y."/>
            <person name="Chow W.-N."/>
            <person name="Lin X."/>
        </authorList>
    </citation>
    <scope>NUCLEOTIDE SEQUENCE [LARGE SCALE GENOMIC DNA]</scope>
    <source>
        <strain>PM1</strain>
    </source>
</reference>
<gene>
    <name evidence="6" type="ORF">GQ26_0110630</name>
</gene>
<keyword evidence="2 5" id="KW-0812">Transmembrane</keyword>
<name>A0A093VPT8_TALMA</name>
<dbReference type="EMBL" id="JPOX01000011">
    <property type="protein sequence ID" value="KFX48666.1"/>
    <property type="molecule type" value="Genomic_DNA"/>
</dbReference>
<feature type="transmembrane region" description="Helical" evidence="5">
    <location>
        <begin position="195"/>
        <end position="215"/>
    </location>
</feature>
<evidence type="ECO:0000256" key="5">
    <source>
        <dbReference type="SAM" id="Phobius"/>
    </source>
</evidence>
<evidence type="ECO:0000313" key="6">
    <source>
        <dbReference type="EMBL" id="KFX48666.1"/>
    </source>
</evidence>
<dbReference type="PANTHER" id="PTHR23501:SF43">
    <property type="entry name" value="MULTIDRUG TRANSPORTER, PUTATIVE (AFU_ORTHOLOGUE AFUA_6G03040)-RELATED"/>
    <property type="match status" value="1"/>
</dbReference>
<evidence type="ECO:0000256" key="2">
    <source>
        <dbReference type="ARBA" id="ARBA00022692"/>
    </source>
</evidence>
<dbReference type="InterPro" id="IPR036259">
    <property type="entry name" value="MFS_trans_sf"/>
</dbReference>
<evidence type="ECO:0000256" key="3">
    <source>
        <dbReference type="ARBA" id="ARBA00022989"/>
    </source>
</evidence>
<dbReference type="PANTHER" id="PTHR23501">
    <property type="entry name" value="MAJOR FACILITATOR SUPERFAMILY"/>
    <property type="match status" value="1"/>
</dbReference>
<comment type="caution">
    <text evidence="6">The sequence shown here is derived from an EMBL/GenBank/DDBJ whole genome shotgun (WGS) entry which is preliminary data.</text>
</comment>
<evidence type="ECO:0000256" key="4">
    <source>
        <dbReference type="ARBA" id="ARBA00023136"/>
    </source>
</evidence>
<dbReference type="Pfam" id="PF07690">
    <property type="entry name" value="MFS_1"/>
    <property type="match status" value="1"/>
</dbReference>
<feature type="transmembrane region" description="Helical" evidence="5">
    <location>
        <begin position="161"/>
        <end position="180"/>
    </location>
</feature>
<feature type="transmembrane region" description="Helical" evidence="5">
    <location>
        <begin position="236"/>
        <end position="256"/>
    </location>
</feature>
<feature type="transmembrane region" description="Helical" evidence="5">
    <location>
        <begin position="328"/>
        <end position="346"/>
    </location>
</feature>
<proteinExistence type="predicted"/>
<sequence>MHNRDNNFHGFLGRLWSSSNNEPVVCFITWHFYEMHPDFCKFRIVCRAFQGIGGSGLYSISSVMLYELVPPVKYPLYTASAIALAALGNTMGPIFGGLITEKSTWRWVFLLKNISCCDPTVTINSVPLGVISGALLLFSVPGDFPNQGKIARRERPRLQNIDFVGTFLMLSAVALIVSGFDQAASRLSWTTAEALGPLCASAVACIAFFLSQYWHAKRHQSPIESVFPWRFCQSRVIMGIIISSFMFGAISITFIFELPIRYQNVQGLNSLQAGLRLLPFSLSGPIGSILSAGIGFGFCLGGATLLIPFIFEKEDLAVGTAATVQFRFLGGALVVSLVTAVGNSWVRNELSGSLSPEQIFSIFRSTDVIDTLPVSLQAMVRHEFAESFSLQMRIVIGFAATGILTTLLMWQKSQIHVQ</sequence>
<feature type="transmembrane region" description="Helical" evidence="5">
    <location>
        <begin position="74"/>
        <end position="99"/>
    </location>
</feature>
<evidence type="ECO:0000256" key="1">
    <source>
        <dbReference type="ARBA" id="ARBA00004141"/>
    </source>
</evidence>
<dbReference type="SUPFAM" id="SSF103473">
    <property type="entry name" value="MFS general substrate transporter"/>
    <property type="match status" value="1"/>
</dbReference>
<protein>
    <submittedName>
        <fullName evidence="6">Putative transporter C3H1.06c</fullName>
    </submittedName>
</protein>
<dbReference type="Gene3D" id="1.20.1250.20">
    <property type="entry name" value="MFS general substrate transporter like domains"/>
    <property type="match status" value="1"/>
</dbReference>
<dbReference type="InterPro" id="IPR011701">
    <property type="entry name" value="MFS"/>
</dbReference>
<reference evidence="6" key="2">
    <citation type="journal article" date="2014" name="PLoS Genet.">
        <title>Signature gene expression reveals novel clues to the molecular mechanisms of dimorphic transition in Penicillium marneffei.</title>
        <authorList>
            <person name="Yang E."/>
            <person name="Wang G."/>
            <person name="Cai J."/>
            <person name="Woo P.C."/>
            <person name="Lau S.K."/>
            <person name="Yuen K.-Y."/>
            <person name="Chow W.-N."/>
            <person name="Lin X."/>
        </authorList>
    </citation>
    <scope>NUCLEOTIDE SEQUENCE</scope>
    <source>
        <strain evidence="6">PM1</strain>
    </source>
</reference>
<keyword evidence="4 5" id="KW-0472">Membrane</keyword>
<feature type="transmembrane region" description="Helical" evidence="5">
    <location>
        <begin position="286"/>
        <end position="307"/>
    </location>
</feature>